<dbReference type="EMBL" id="CYZF01000003">
    <property type="protein sequence ID" value="CUO13551.1"/>
    <property type="molecule type" value="Genomic_DNA"/>
</dbReference>
<proteinExistence type="predicted"/>
<feature type="compositionally biased region" description="Basic and acidic residues" evidence="1">
    <location>
        <begin position="94"/>
        <end position="105"/>
    </location>
</feature>
<dbReference type="Proteomes" id="UP000095419">
    <property type="component" value="Unassembled WGS sequence"/>
</dbReference>
<name>A0A174CJ55_BACUN</name>
<accession>A0A174CJ55</accession>
<sequence length="105" mass="11778">MSARRHQCIKNGRTDNRPDNLKHHIHGCIFPAHPAGQQNAQGNGRINMTARDSSDSVCHRHNGQAESKSHSQRSDTCTNRPRRTSGKDSTTTSHQDKNHCPDHFC</sequence>
<reference evidence="2 3" key="1">
    <citation type="submission" date="2015-09" db="EMBL/GenBank/DDBJ databases">
        <authorList>
            <consortium name="Pathogen Informatics"/>
        </authorList>
    </citation>
    <scope>NUCLEOTIDE SEQUENCE [LARGE SCALE GENOMIC DNA]</scope>
    <source>
        <strain evidence="2 3">2789STDY5608791</strain>
    </source>
</reference>
<evidence type="ECO:0000256" key="1">
    <source>
        <dbReference type="SAM" id="MobiDB-lite"/>
    </source>
</evidence>
<feature type="compositionally biased region" description="Polar residues" evidence="1">
    <location>
        <begin position="36"/>
        <end position="46"/>
    </location>
</feature>
<dbReference type="AlphaFoldDB" id="A0A174CJ55"/>
<feature type="region of interest" description="Disordered" evidence="1">
    <location>
        <begin position="1"/>
        <end position="105"/>
    </location>
</feature>
<organism evidence="2 3">
    <name type="scientific">Bacteroides uniformis</name>
    <dbReference type="NCBI Taxonomy" id="820"/>
    <lineage>
        <taxon>Bacteria</taxon>
        <taxon>Pseudomonadati</taxon>
        <taxon>Bacteroidota</taxon>
        <taxon>Bacteroidia</taxon>
        <taxon>Bacteroidales</taxon>
        <taxon>Bacteroidaceae</taxon>
        <taxon>Bacteroides</taxon>
    </lineage>
</organism>
<evidence type="ECO:0000313" key="3">
    <source>
        <dbReference type="Proteomes" id="UP000095419"/>
    </source>
</evidence>
<gene>
    <name evidence="2" type="ORF">ERS417307_01030</name>
</gene>
<feature type="compositionally biased region" description="Basic and acidic residues" evidence="1">
    <location>
        <begin position="12"/>
        <end position="22"/>
    </location>
</feature>
<evidence type="ECO:0000313" key="2">
    <source>
        <dbReference type="EMBL" id="CUO13551.1"/>
    </source>
</evidence>
<protein>
    <submittedName>
        <fullName evidence="2">Uncharacterized protein</fullName>
    </submittedName>
</protein>